<organism evidence="1 2">
    <name type="scientific">Pseudomonas fluorescens</name>
    <dbReference type="NCBI Taxonomy" id="294"/>
    <lineage>
        <taxon>Bacteria</taxon>
        <taxon>Pseudomonadati</taxon>
        <taxon>Pseudomonadota</taxon>
        <taxon>Gammaproteobacteria</taxon>
        <taxon>Pseudomonadales</taxon>
        <taxon>Pseudomonadaceae</taxon>
        <taxon>Pseudomonas</taxon>
    </lineage>
</organism>
<gene>
    <name evidence="1" type="ORF">U0037_09825</name>
</gene>
<evidence type="ECO:0000313" key="2">
    <source>
        <dbReference type="Proteomes" id="UP001325023"/>
    </source>
</evidence>
<keyword evidence="2" id="KW-1185">Reference proteome</keyword>
<accession>A0ACD4Y208</accession>
<sequence>MTEQRILAQPKCKPRSLTQQVVMVLTERIRSGQLKRGDQLPTESQLMAEQGVSRTVVREVMSRLQAAGQVETRHGIGSFVLSPPCTDSFRLDPSTMVTIREVLAILELRIALEIESAGLAAQRRSDAQLADMRAALDELNEGAAHSTDKASADYRFHQCIAQASGNRYFTDIINHLGTGIIPRTWLDSARLGHHDQASYMLRLKHEHEAIYDAVARRDSEGARMAMRMHLSRSKEQFGQAHEEEEIRLR</sequence>
<evidence type="ECO:0000313" key="1">
    <source>
        <dbReference type="EMBL" id="WQD75318.1"/>
    </source>
</evidence>
<protein>
    <submittedName>
        <fullName evidence="1">FadR/GntR family transcriptional regulator</fullName>
    </submittedName>
</protein>
<reference evidence="1" key="1">
    <citation type="submission" date="2023-12" db="EMBL/GenBank/DDBJ databases">
        <title>Genome sequencing and assembly of bacterial species from a model synthetic community.</title>
        <authorList>
            <person name="Hogle S.L."/>
        </authorList>
    </citation>
    <scope>NUCLEOTIDE SEQUENCE</scope>
    <source>
        <strain evidence="1">SBW25</strain>
    </source>
</reference>
<proteinExistence type="predicted"/>
<dbReference type="Proteomes" id="UP001325023">
    <property type="component" value="Chromosome"/>
</dbReference>
<name>A0ACD4Y208_PSEFL</name>
<dbReference type="EMBL" id="CP140009">
    <property type="protein sequence ID" value="WQD75318.1"/>
    <property type="molecule type" value="Genomic_DNA"/>
</dbReference>